<protein>
    <submittedName>
        <fullName evidence="4">Peptidase S9</fullName>
    </submittedName>
</protein>
<keyword evidence="1" id="KW-0378">Hydrolase</keyword>
<dbReference type="InterPro" id="IPR029058">
    <property type="entry name" value="AB_hydrolase_fold"/>
</dbReference>
<keyword evidence="2" id="KW-0732">Signal</keyword>
<dbReference type="SUPFAM" id="SSF53474">
    <property type="entry name" value="alpha/beta-Hydrolases"/>
    <property type="match status" value="1"/>
</dbReference>
<evidence type="ECO:0000313" key="5">
    <source>
        <dbReference type="Proteomes" id="UP000659697"/>
    </source>
</evidence>
<dbReference type="Pfam" id="PF00326">
    <property type="entry name" value="Peptidase_S9"/>
    <property type="match status" value="1"/>
</dbReference>
<sequence>MRVFFALLLLCCAGSLLATEIPVRDFFEHRQFSAMKISPDGKHVAFTYQEETEVKLGVMRLRDQSVISSFGFGNNMHVLNFYWANDERVLMEVAEITGNLVSMQGITTDLYAANIDGSRRTLIFAKRNDGILYSIMHMLPQQKDRILIARYNLRDKTGWRAFTLDVNRGRERYLDDQPAGTVIGLIADNSGNVRVGIEAIEGKSFDDNRTVIHYKKDNSWQKLDVPTKRKNPSISPLGFSADNSKAYFSSNHDIAEGEGDVAGVFQYDFATSELTLLARHSFSDVGSVIRGSDGEVLAVNFATSSSDLELINAEHPETKLFAGLQNAFPDQVLSFTSFDREGNTVLFNVKNDRNPGDFYLFDVKKGQARYLASALGKIKPAQMQPMREISFTARDGKIIRGLLTMPAGKTEGVPLIVNVHGGPFGVFDSWGFDNEAQFFASRGYATLQINFRGSGGYGDDFYRAGRLQWGRKMQDDVTDGTLWAIEQGITNKDRVCIYGGSYGGYAALWGVIKEPDLYKCSVGYVGVYDMPLFFSGDGSDASRNPSIGQYLKAHVGEGEEYLRSISPVHHVDKIKAELFIVHGSKDVRVPIVHANNLRKALDSIGKPYEWLVKEDGHGFFNVDNREALYTQMLAFFDKHIGKDAKQ</sequence>
<dbReference type="Gene3D" id="3.40.50.1820">
    <property type="entry name" value="alpha/beta hydrolase"/>
    <property type="match status" value="1"/>
</dbReference>
<dbReference type="Proteomes" id="UP000659697">
    <property type="component" value="Unassembled WGS sequence"/>
</dbReference>
<evidence type="ECO:0000256" key="1">
    <source>
        <dbReference type="ARBA" id="ARBA00022801"/>
    </source>
</evidence>
<reference evidence="5" key="1">
    <citation type="journal article" date="2019" name="Int. J. Syst. Evol. Microbiol.">
        <title>The Global Catalogue of Microorganisms (GCM) 10K type strain sequencing project: providing services to taxonomists for standard genome sequencing and annotation.</title>
        <authorList>
            <consortium name="The Broad Institute Genomics Platform"/>
            <consortium name="The Broad Institute Genome Sequencing Center for Infectious Disease"/>
            <person name="Wu L."/>
            <person name="Ma J."/>
        </authorList>
    </citation>
    <scope>NUCLEOTIDE SEQUENCE [LARGE SCALE GENOMIC DNA]</scope>
    <source>
        <strain evidence="5">CGMCC 1.7003</strain>
    </source>
</reference>
<feature type="domain" description="Peptidase S9 prolyl oligopeptidase catalytic" evidence="3">
    <location>
        <begin position="430"/>
        <end position="642"/>
    </location>
</feature>
<feature type="chain" id="PRO_5047321398" evidence="2">
    <location>
        <begin position="19"/>
        <end position="646"/>
    </location>
</feature>
<dbReference type="SUPFAM" id="SSF82171">
    <property type="entry name" value="DPP6 N-terminal domain-like"/>
    <property type="match status" value="1"/>
</dbReference>
<dbReference type="RefSeq" id="WP_189430544.1">
    <property type="nucleotide sequence ID" value="NZ_BNAO01000002.1"/>
</dbReference>
<dbReference type="EMBL" id="BNAO01000002">
    <property type="protein sequence ID" value="GHG62969.1"/>
    <property type="molecule type" value="Genomic_DNA"/>
</dbReference>
<gene>
    <name evidence="4" type="ORF">GCM10010919_08270</name>
</gene>
<feature type="signal peptide" evidence="2">
    <location>
        <begin position="1"/>
        <end position="18"/>
    </location>
</feature>
<organism evidence="4 5">
    <name type="scientific">Alishewanella longhuensis</name>
    <dbReference type="NCBI Taxonomy" id="1091037"/>
    <lineage>
        <taxon>Bacteria</taxon>
        <taxon>Pseudomonadati</taxon>
        <taxon>Pseudomonadota</taxon>
        <taxon>Gammaproteobacteria</taxon>
        <taxon>Alteromonadales</taxon>
        <taxon>Alteromonadaceae</taxon>
        <taxon>Alishewanella</taxon>
    </lineage>
</organism>
<dbReference type="PANTHER" id="PTHR42776">
    <property type="entry name" value="SERINE PEPTIDASE S9 FAMILY MEMBER"/>
    <property type="match status" value="1"/>
</dbReference>
<accession>A0ABQ3KV33</accession>
<dbReference type="PANTHER" id="PTHR42776:SF27">
    <property type="entry name" value="DIPEPTIDYL PEPTIDASE FAMILY MEMBER 6"/>
    <property type="match status" value="1"/>
</dbReference>
<keyword evidence="5" id="KW-1185">Reference proteome</keyword>
<name>A0ABQ3KV33_9ALTE</name>
<evidence type="ECO:0000259" key="3">
    <source>
        <dbReference type="Pfam" id="PF00326"/>
    </source>
</evidence>
<evidence type="ECO:0000313" key="4">
    <source>
        <dbReference type="EMBL" id="GHG62969.1"/>
    </source>
</evidence>
<proteinExistence type="predicted"/>
<evidence type="ECO:0000256" key="2">
    <source>
        <dbReference type="SAM" id="SignalP"/>
    </source>
</evidence>
<dbReference type="InterPro" id="IPR001375">
    <property type="entry name" value="Peptidase_S9_cat"/>
</dbReference>
<comment type="caution">
    <text evidence="4">The sequence shown here is derived from an EMBL/GenBank/DDBJ whole genome shotgun (WGS) entry which is preliminary data.</text>
</comment>
<dbReference type="PRINTS" id="PR00862">
    <property type="entry name" value="PROLIGOPTASE"/>
</dbReference>
<dbReference type="InterPro" id="IPR002470">
    <property type="entry name" value="Peptidase_S9A"/>
</dbReference>